<proteinExistence type="inferred from homology"/>
<evidence type="ECO:0000256" key="5">
    <source>
        <dbReference type="ARBA" id="ARBA00022946"/>
    </source>
</evidence>
<dbReference type="AlphaFoldDB" id="A0AB38A8I4"/>
<keyword evidence="2" id="KW-0444">Lipid biosynthesis</keyword>
<keyword evidence="7" id="KW-0275">Fatty acid biosynthesis</keyword>
<dbReference type="InterPro" id="IPR045023">
    <property type="entry name" value="FATA/B"/>
</dbReference>
<gene>
    <name evidence="10" type="ORF">SAMN04489746_1560</name>
</gene>
<evidence type="ECO:0000256" key="6">
    <source>
        <dbReference type="ARBA" id="ARBA00023098"/>
    </source>
</evidence>
<dbReference type="GO" id="GO:0016297">
    <property type="term" value="F:fatty acyl-[ACP] hydrolase activity"/>
    <property type="evidence" value="ECO:0007669"/>
    <property type="project" value="InterPro"/>
</dbReference>
<dbReference type="InterPro" id="IPR049427">
    <property type="entry name" value="Acyl-ACP_TE_C"/>
</dbReference>
<evidence type="ECO:0000256" key="2">
    <source>
        <dbReference type="ARBA" id="ARBA00022516"/>
    </source>
</evidence>
<dbReference type="InterPro" id="IPR029069">
    <property type="entry name" value="HotDog_dom_sf"/>
</dbReference>
<dbReference type="PANTHER" id="PTHR31727">
    <property type="entry name" value="OLEOYL-ACYL CARRIER PROTEIN THIOESTERASE 1, CHLOROPLASTIC"/>
    <property type="match status" value="1"/>
</dbReference>
<keyword evidence="6" id="KW-0443">Lipid metabolism</keyword>
<dbReference type="Pfam" id="PF01643">
    <property type="entry name" value="Acyl-ACP_TE"/>
    <property type="match status" value="1"/>
</dbReference>
<comment type="caution">
    <text evidence="10">The sequence shown here is derived from an EMBL/GenBank/DDBJ whole genome shotgun (WGS) entry which is preliminary data.</text>
</comment>
<evidence type="ECO:0000259" key="8">
    <source>
        <dbReference type="Pfam" id="PF01643"/>
    </source>
</evidence>
<evidence type="ECO:0000313" key="10">
    <source>
        <dbReference type="EMBL" id="SEC26020.1"/>
    </source>
</evidence>
<dbReference type="RefSeq" id="WP_002563813.1">
    <property type="nucleotide sequence ID" value="NZ_CALJSN010000005.1"/>
</dbReference>
<accession>A0AB38A8I4</accession>
<evidence type="ECO:0000259" key="9">
    <source>
        <dbReference type="Pfam" id="PF20791"/>
    </source>
</evidence>
<comment type="similarity">
    <text evidence="1">Belongs to the acyl-ACP thioesterase family.</text>
</comment>
<evidence type="ECO:0000313" key="11">
    <source>
        <dbReference type="Proteomes" id="UP000183687"/>
    </source>
</evidence>
<dbReference type="CDD" id="cd00586">
    <property type="entry name" value="4HBT"/>
    <property type="match status" value="1"/>
</dbReference>
<keyword evidence="4" id="KW-0276">Fatty acid metabolism</keyword>
<feature type="domain" description="Acyl-ACP thioesterase-like C-terminal" evidence="9">
    <location>
        <begin position="154"/>
        <end position="208"/>
    </location>
</feature>
<keyword evidence="3" id="KW-0378">Hydrolase</keyword>
<protein>
    <submittedName>
        <fullName evidence="10">Acyl-ACP thioesterase</fullName>
    </submittedName>
</protein>
<keyword evidence="5" id="KW-0809">Transit peptide</keyword>
<dbReference type="InterPro" id="IPR002864">
    <property type="entry name" value="Acyl-ACP_thioesterase_NHD"/>
</dbReference>
<dbReference type="GO" id="GO:0000036">
    <property type="term" value="F:acyl carrier activity"/>
    <property type="evidence" value="ECO:0007669"/>
    <property type="project" value="TreeGrafter"/>
</dbReference>
<organism evidence="10 11">
    <name type="scientific">Atopobium minutum</name>
    <dbReference type="NCBI Taxonomy" id="1381"/>
    <lineage>
        <taxon>Bacteria</taxon>
        <taxon>Bacillati</taxon>
        <taxon>Actinomycetota</taxon>
        <taxon>Coriobacteriia</taxon>
        <taxon>Coriobacteriales</taxon>
        <taxon>Atopobiaceae</taxon>
        <taxon>Atopobium</taxon>
    </lineage>
</organism>
<dbReference type="Gene3D" id="3.10.129.10">
    <property type="entry name" value="Hotdog Thioesterase"/>
    <property type="match status" value="1"/>
</dbReference>
<evidence type="ECO:0000256" key="1">
    <source>
        <dbReference type="ARBA" id="ARBA00006500"/>
    </source>
</evidence>
<dbReference type="SUPFAM" id="SSF54637">
    <property type="entry name" value="Thioesterase/thiol ester dehydrase-isomerase"/>
    <property type="match status" value="2"/>
</dbReference>
<reference evidence="10 11" key="1">
    <citation type="submission" date="2016-10" db="EMBL/GenBank/DDBJ databases">
        <authorList>
            <person name="Varghese N."/>
            <person name="Submissions S."/>
        </authorList>
    </citation>
    <scope>NUCLEOTIDE SEQUENCE [LARGE SCALE GENOMIC DNA]</scope>
    <source>
        <strain evidence="10 11">DSM 20586</strain>
    </source>
</reference>
<dbReference type="EMBL" id="FNSH01000002">
    <property type="protein sequence ID" value="SEC26020.1"/>
    <property type="molecule type" value="Genomic_DNA"/>
</dbReference>
<evidence type="ECO:0000256" key="4">
    <source>
        <dbReference type="ARBA" id="ARBA00022832"/>
    </source>
</evidence>
<dbReference type="Proteomes" id="UP000183687">
    <property type="component" value="Unassembled WGS sequence"/>
</dbReference>
<evidence type="ECO:0000256" key="3">
    <source>
        <dbReference type="ARBA" id="ARBA00022801"/>
    </source>
</evidence>
<dbReference type="PANTHER" id="PTHR31727:SF6">
    <property type="entry name" value="OLEOYL-ACYL CARRIER PROTEIN THIOESTERASE 1, CHLOROPLASTIC"/>
    <property type="match status" value="1"/>
</dbReference>
<feature type="domain" description="Acyl-ACP thioesterase N-terminal hotdog" evidence="8">
    <location>
        <begin position="7"/>
        <end position="118"/>
    </location>
</feature>
<name>A0AB38A8I4_9ACTN</name>
<sequence>MYSFSSRVRYSETNKQGILSLVSLVNYLQDCALFQTDTLGVGLDHLSQKNIAWFIAAWQIQIQKMPRYGQDIVVSTWPTQLKGVIAHRNFTICSPEGFEYIRADSLWFMFDFAKQSPILPPEEEWAPYRSQMHEPLDMPKTSRKVRIDPQLEATIKPSFVVSAQNLDTNHHVNNAQYIDFAQAAAGDISSFKRIAVQYVSSATLGDIIVPAVYATSDSITVSLNGANEKPYALVQFLN</sequence>
<dbReference type="Pfam" id="PF20791">
    <property type="entry name" value="Acyl-ACP_TE_C"/>
    <property type="match status" value="1"/>
</dbReference>
<evidence type="ECO:0000256" key="7">
    <source>
        <dbReference type="ARBA" id="ARBA00023160"/>
    </source>
</evidence>